<keyword evidence="2" id="KW-1185">Reference proteome</keyword>
<dbReference type="EMBL" id="CP021056">
    <property type="protein sequence ID" value="QXE22639.1"/>
    <property type="molecule type" value="Genomic_DNA"/>
</dbReference>
<gene>
    <name evidence="1" type="ORF">B6N60_01324</name>
</gene>
<reference evidence="1" key="1">
    <citation type="submission" date="2017-04" db="EMBL/GenBank/DDBJ databases">
        <title>Genome deletions in a multicellular cyanobacterial endosymbiont for morphological adaptation in marine diatoms.</title>
        <authorList>
            <person name="Wang Y."/>
            <person name="Gao H."/>
            <person name="Li R."/>
            <person name="Xu X."/>
        </authorList>
    </citation>
    <scope>NUCLEOTIDE SEQUENCE</scope>
    <source>
        <strain evidence="1">FACHB 800</strain>
    </source>
</reference>
<dbReference type="AlphaFoldDB" id="A0A975T5R8"/>
<sequence>MIGARSKGKIIKYPILNAQSPIPCFPNLISQFQSQP</sequence>
<evidence type="ECO:0000313" key="2">
    <source>
        <dbReference type="Proteomes" id="UP000683511"/>
    </source>
</evidence>
<evidence type="ECO:0000313" key="1">
    <source>
        <dbReference type="EMBL" id="QXE22639.1"/>
    </source>
</evidence>
<name>A0A975T5R8_9NOST</name>
<dbReference type="Proteomes" id="UP000683511">
    <property type="component" value="Chromosome"/>
</dbReference>
<proteinExistence type="predicted"/>
<dbReference type="KEGG" id="rsin:B6N60_01324"/>
<protein>
    <submittedName>
        <fullName evidence="1">Uncharacterized protein</fullName>
    </submittedName>
</protein>
<organism evidence="1 2">
    <name type="scientific">Richelia sinica FACHB-800</name>
    <dbReference type="NCBI Taxonomy" id="1357546"/>
    <lineage>
        <taxon>Bacteria</taxon>
        <taxon>Bacillati</taxon>
        <taxon>Cyanobacteriota</taxon>
        <taxon>Cyanophyceae</taxon>
        <taxon>Nostocales</taxon>
        <taxon>Nostocaceae</taxon>
        <taxon>Richelia</taxon>
    </lineage>
</organism>
<accession>A0A975T5R8</accession>